<feature type="compositionally biased region" description="Low complexity" evidence="1">
    <location>
        <begin position="303"/>
        <end position="326"/>
    </location>
</feature>
<dbReference type="CDD" id="cd14399">
    <property type="entry name" value="UBA_PLICs"/>
    <property type="match status" value="1"/>
</dbReference>
<dbReference type="FunFam" id="1.10.8.10:FF:000079">
    <property type="entry name" value="Ubiquitin family protein"/>
    <property type="match status" value="1"/>
</dbReference>
<dbReference type="InterPro" id="IPR006636">
    <property type="entry name" value="STI1_HS-bd"/>
</dbReference>
<evidence type="ECO:0000259" key="3">
    <source>
        <dbReference type="PROSITE" id="PS50053"/>
    </source>
</evidence>
<evidence type="ECO:0000313" key="5">
    <source>
        <dbReference type="Proteomes" id="UP000324897"/>
    </source>
</evidence>
<dbReference type="GO" id="GO:0005829">
    <property type="term" value="C:cytosol"/>
    <property type="evidence" value="ECO:0007669"/>
    <property type="project" value="TreeGrafter"/>
</dbReference>
<dbReference type="InterPro" id="IPR029071">
    <property type="entry name" value="Ubiquitin-like_domsf"/>
</dbReference>
<dbReference type="GO" id="GO:0031593">
    <property type="term" value="F:polyubiquitin modification-dependent protein binding"/>
    <property type="evidence" value="ECO:0007669"/>
    <property type="project" value="TreeGrafter"/>
</dbReference>
<evidence type="ECO:0000256" key="1">
    <source>
        <dbReference type="SAM" id="MobiDB-lite"/>
    </source>
</evidence>
<dbReference type="Pfam" id="PF00240">
    <property type="entry name" value="ubiquitin"/>
    <property type="match status" value="1"/>
</dbReference>
<feature type="region of interest" description="Disordered" evidence="1">
    <location>
        <begin position="118"/>
        <end position="159"/>
    </location>
</feature>
<evidence type="ECO:0000313" key="4">
    <source>
        <dbReference type="EMBL" id="TVU31858.1"/>
    </source>
</evidence>
<feature type="compositionally biased region" description="Gly residues" evidence="1">
    <location>
        <begin position="1"/>
        <end position="14"/>
    </location>
</feature>
<dbReference type="PANTHER" id="PTHR10677">
    <property type="entry name" value="UBIQUILIN"/>
    <property type="match status" value="1"/>
</dbReference>
<accession>A0A5J9V8D1</accession>
<keyword evidence="5" id="KW-1185">Reference proteome</keyword>
<dbReference type="Gramene" id="TVU31858">
    <property type="protein sequence ID" value="TVU31858"/>
    <property type="gene ID" value="EJB05_23560"/>
</dbReference>
<evidence type="ECO:0000259" key="2">
    <source>
        <dbReference type="PROSITE" id="PS50030"/>
    </source>
</evidence>
<proteinExistence type="predicted"/>
<dbReference type="GO" id="GO:0006511">
    <property type="term" value="P:ubiquitin-dependent protein catabolic process"/>
    <property type="evidence" value="ECO:0007669"/>
    <property type="project" value="TreeGrafter"/>
</dbReference>
<name>A0A5J9V8D1_9POAL</name>
<dbReference type="SUPFAM" id="SSF54236">
    <property type="entry name" value="Ubiquitin-like"/>
    <property type="match status" value="1"/>
</dbReference>
<dbReference type="Gene3D" id="1.10.260.100">
    <property type="match status" value="1"/>
</dbReference>
<dbReference type="SMART" id="SM00727">
    <property type="entry name" value="STI1"/>
    <property type="match status" value="4"/>
</dbReference>
<dbReference type="Gene3D" id="1.10.8.10">
    <property type="entry name" value="DNA helicase RuvA subunit, C-terminal domain"/>
    <property type="match status" value="1"/>
</dbReference>
<dbReference type="GO" id="GO:0005634">
    <property type="term" value="C:nucleus"/>
    <property type="evidence" value="ECO:0007669"/>
    <property type="project" value="UniProtKB-ARBA"/>
</dbReference>
<dbReference type="EMBL" id="RWGY01000011">
    <property type="protein sequence ID" value="TVU31858.1"/>
    <property type="molecule type" value="Genomic_DNA"/>
</dbReference>
<dbReference type="InterPro" id="IPR000626">
    <property type="entry name" value="Ubiquitin-like_dom"/>
</dbReference>
<evidence type="ECO:0008006" key="6">
    <source>
        <dbReference type="Google" id="ProtNLM"/>
    </source>
</evidence>
<dbReference type="PANTHER" id="PTHR10677:SF3">
    <property type="entry name" value="FI07626P-RELATED"/>
    <property type="match status" value="1"/>
</dbReference>
<feature type="region of interest" description="Disordered" evidence="1">
    <location>
        <begin position="283"/>
        <end position="366"/>
    </location>
</feature>
<dbReference type="Pfam" id="PF23195">
    <property type="entry name" value="UBQLN1"/>
    <property type="match status" value="2"/>
</dbReference>
<gene>
    <name evidence="4" type="ORF">EJB05_23560</name>
</gene>
<dbReference type="InterPro" id="IPR015496">
    <property type="entry name" value="Ubiquilin"/>
</dbReference>
<dbReference type="PROSITE" id="PS50053">
    <property type="entry name" value="UBIQUITIN_2"/>
    <property type="match status" value="1"/>
</dbReference>
<reference evidence="4 5" key="1">
    <citation type="journal article" date="2019" name="Sci. Rep.">
        <title>A high-quality genome of Eragrostis curvula grass provides insights into Poaceae evolution and supports new strategies to enhance forage quality.</title>
        <authorList>
            <person name="Carballo J."/>
            <person name="Santos B.A.C.M."/>
            <person name="Zappacosta D."/>
            <person name="Garbus I."/>
            <person name="Selva J.P."/>
            <person name="Gallo C.A."/>
            <person name="Diaz A."/>
            <person name="Albertini E."/>
            <person name="Caccamo M."/>
            <person name="Echenique V."/>
        </authorList>
    </citation>
    <scope>NUCLEOTIDE SEQUENCE [LARGE SCALE GENOMIC DNA]</scope>
    <source>
        <strain evidence="5">cv. Victoria</strain>
        <tissue evidence="4">Leaf</tissue>
    </source>
</reference>
<dbReference type="FunFam" id="1.10.260.100:FF:000005">
    <property type="entry name" value="Ubiquitin domain-containing protein DSK2b"/>
    <property type="match status" value="1"/>
</dbReference>
<protein>
    <recommendedName>
        <fullName evidence="6">Ubiquitin-like domain-containing protein</fullName>
    </recommendedName>
</protein>
<dbReference type="SMART" id="SM00213">
    <property type="entry name" value="UBQ"/>
    <property type="match status" value="1"/>
</dbReference>
<feature type="domain" description="Ubiquitin-like" evidence="3">
    <location>
        <begin position="25"/>
        <end position="85"/>
    </location>
</feature>
<dbReference type="Proteomes" id="UP000324897">
    <property type="component" value="Chromosome 1"/>
</dbReference>
<dbReference type="PROSITE" id="PS50030">
    <property type="entry name" value="UBA"/>
    <property type="match status" value="1"/>
</dbReference>
<dbReference type="SUPFAM" id="SSF46934">
    <property type="entry name" value="UBA-like"/>
    <property type="match status" value="1"/>
</dbReference>
<dbReference type="Pfam" id="PF00627">
    <property type="entry name" value="UBA"/>
    <property type="match status" value="1"/>
</dbReference>
<feature type="compositionally biased region" description="Low complexity" evidence="1">
    <location>
        <begin position="118"/>
        <end position="136"/>
    </location>
</feature>
<dbReference type="InterPro" id="IPR015940">
    <property type="entry name" value="UBA"/>
</dbReference>
<dbReference type="Gene3D" id="3.10.20.90">
    <property type="entry name" value="Phosphatidylinositol 3-kinase Catalytic Subunit, Chain A, domain 1"/>
    <property type="match status" value="1"/>
</dbReference>
<dbReference type="CDD" id="cd16106">
    <property type="entry name" value="Ubl_Dsk2p_like"/>
    <property type="match status" value="1"/>
</dbReference>
<dbReference type="AlphaFoldDB" id="A0A5J9V8D1"/>
<dbReference type="InterPro" id="IPR009060">
    <property type="entry name" value="UBA-like_sf"/>
</dbReference>
<organism evidence="4 5">
    <name type="scientific">Eragrostis curvula</name>
    <name type="common">weeping love grass</name>
    <dbReference type="NCBI Taxonomy" id="38414"/>
    <lineage>
        <taxon>Eukaryota</taxon>
        <taxon>Viridiplantae</taxon>
        <taxon>Streptophyta</taxon>
        <taxon>Embryophyta</taxon>
        <taxon>Tracheophyta</taxon>
        <taxon>Spermatophyta</taxon>
        <taxon>Magnoliopsida</taxon>
        <taxon>Liliopsida</taxon>
        <taxon>Poales</taxon>
        <taxon>Poaceae</taxon>
        <taxon>PACMAD clade</taxon>
        <taxon>Chloridoideae</taxon>
        <taxon>Eragrostideae</taxon>
        <taxon>Eragrostidinae</taxon>
        <taxon>Eragrostis</taxon>
    </lineage>
</organism>
<dbReference type="OrthoDB" id="267397at2759"/>
<sequence>MSGGGEGSGSGDGGESPPAAAAAQATLHIRCANGSKFTVQADLGATVGAFKEVAAGSCDVPAPQQRLIYKGRILKDEQTLESYDIVIVLCFRQVLEFPEGVETDHTIHLVRGVAQPAASGTPAAASPASTTPSSGPAGMGSLPGLGAPRSGRSSGIFGSAGFPELEQVEQQLSQNPNLMREIMNMPAMQNLMNNPDLIRNMIMNNPQLRELMDRNPDLAHVLNDPSVLRQTLEAARNPEIMREMMRNTDRAMSNIESSPEGFNMLRRMYETVQEPLLNATTMGAENNTASNPFAALLGNQGSNQPTQPATNAPTPGSESTTGTPAPNTNPLPNPWSTNAAAGNAQGEPRPGPAGNARTGATTGLGGFGSPDLSSLLGGLAGNAGTGAAGGGLGGFGSPDLGSILGGSPDASLLSQMLQNPAMMQMMQSIMSDPQTMNQLLNFNPNTRNLMESNTQLREMFQNPEFLRQLTSPETLQQLLSFQQTLFGQLGQHQPSQGGNQGGNATDTVHASGYDNWETYGTSIGMQGNPSLDTLMSMLSGLGSGGGIVPPEELYATQLTQLQEMGFFDTAENIRALVATAGNVHAAVERLLGNLGQ</sequence>
<feature type="region of interest" description="Disordered" evidence="1">
    <location>
        <begin position="1"/>
        <end position="20"/>
    </location>
</feature>
<dbReference type="SMART" id="SM00165">
    <property type="entry name" value="UBA"/>
    <property type="match status" value="1"/>
</dbReference>
<feature type="domain" description="UBA" evidence="2">
    <location>
        <begin position="549"/>
        <end position="593"/>
    </location>
</feature>
<comment type="caution">
    <text evidence="4">The sequence shown here is derived from an EMBL/GenBank/DDBJ whole genome shotgun (WGS) entry which is preliminary data.</text>
</comment>